<dbReference type="OrthoDB" id="5325276at2759"/>
<feature type="compositionally biased region" description="Basic and acidic residues" evidence="1">
    <location>
        <begin position="225"/>
        <end position="241"/>
    </location>
</feature>
<sequence length="327" mass="36142">MGDAIKRLFHRRNWSTDKESHLQSLSYRDATPGTPPRRGSLPLRGDVVLTANRPHNTPVYSASPTRICRPASLGSSHRGRVHRNRLRRAMSDASRRGRAENLWKTENGDVRNSEEMSPPPLPGTAVSSDHARCGNARLAARQSSAGSESYYDEDVAESFPNPPPASTATRDRSSYPAPLSVPSKGLNPRDTASYSLDEEASPLSDQSRANNTQSRLFLDNSSDEESLRESSRERTKRDSRGSLRRKRAYSSGLRDFTDPTNRLSVQEPVDTAEGIPDGYPERSAQSYLIDSSPEPSSLEGIVDLRNTEDVAYHTRYAPGKTMQTLSA</sequence>
<feature type="compositionally biased region" description="Basic and acidic residues" evidence="1">
    <location>
        <begin position="89"/>
        <end position="114"/>
    </location>
</feature>
<gene>
    <name evidence="2" type="ORF">DBV05_g4017</name>
</gene>
<organism evidence="2 3">
    <name type="scientific">Lasiodiplodia theobromae</name>
    <dbReference type="NCBI Taxonomy" id="45133"/>
    <lineage>
        <taxon>Eukaryota</taxon>
        <taxon>Fungi</taxon>
        <taxon>Dikarya</taxon>
        <taxon>Ascomycota</taxon>
        <taxon>Pezizomycotina</taxon>
        <taxon>Dothideomycetes</taxon>
        <taxon>Dothideomycetes incertae sedis</taxon>
        <taxon>Botryosphaeriales</taxon>
        <taxon>Botryosphaeriaceae</taxon>
        <taxon>Lasiodiplodia</taxon>
    </lineage>
</organism>
<feature type="region of interest" description="Disordered" evidence="1">
    <location>
        <begin position="16"/>
        <end position="298"/>
    </location>
</feature>
<dbReference type="EMBL" id="VCHE01000017">
    <property type="protein sequence ID" value="KAB2577377.1"/>
    <property type="molecule type" value="Genomic_DNA"/>
</dbReference>
<comment type="caution">
    <text evidence="2">The sequence shown here is derived from an EMBL/GenBank/DDBJ whole genome shotgun (WGS) entry which is preliminary data.</text>
</comment>
<protein>
    <submittedName>
        <fullName evidence="2">Uncharacterized protein</fullName>
    </submittedName>
</protein>
<feature type="compositionally biased region" description="Polar residues" evidence="1">
    <location>
        <begin position="283"/>
        <end position="295"/>
    </location>
</feature>
<proteinExistence type="predicted"/>
<dbReference type="AlphaFoldDB" id="A0A5N5DI30"/>
<reference evidence="2 3" key="1">
    <citation type="journal article" date="2019" name="Sci. Rep.">
        <title>A multi-omics analysis of the grapevine pathogen Lasiodiplodia theobromae reveals that temperature affects the expression of virulence- and pathogenicity-related genes.</title>
        <authorList>
            <person name="Felix C."/>
            <person name="Meneses R."/>
            <person name="Goncalves M.F.M."/>
            <person name="Tilleman L."/>
            <person name="Duarte A.S."/>
            <person name="Jorrin-Novo J.V."/>
            <person name="Van de Peer Y."/>
            <person name="Deforce D."/>
            <person name="Van Nieuwerburgh F."/>
            <person name="Esteves A.C."/>
            <person name="Alves A."/>
        </authorList>
    </citation>
    <scope>NUCLEOTIDE SEQUENCE [LARGE SCALE GENOMIC DNA]</scope>
    <source>
        <strain evidence="2 3">LA-SOL3</strain>
    </source>
</reference>
<dbReference type="Proteomes" id="UP000325902">
    <property type="component" value="Unassembled WGS sequence"/>
</dbReference>
<evidence type="ECO:0000313" key="2">
    <source>
        <dbReference type="EMBL" id="KAB2577377.1"/>
    </source>
</evidence>
<name>A0A5N5DI30_9PEZI</name>
<feature type="compositionally biased region" description="Polar residues" evidence="1">
    <location>
        <begin position="53"/>
        <end position="64"/>
    </location>
</feature>
<accession>A0A5N5DI30</accession>
<evidence type="ECO:0000313" key="3">
    <source>
        <dbReference type="Proteomes" id="UP000325902"/>
    </source>
</evidence>
<feature type="compositionally biased region" description="Basic residues" evidence="1">
    <location>
        <begin position="77"/>
        <end position="88"/>
    </location>
</feature>
<keyword evidence="3" id="KW-1185">Reference proteome</keyword>
<feature type="compositionally biased region" description="Polar residues" evidence="1">
    <location>
        <begin position="203"/>
        <end position="215"/>
    </location>
</feature>
<evidence type="ECO:0000256" key="1">
    <source>
        <dbReference type="SAM" id="MobiDB-lite"/>
    </source>
</evidence>